<dbReference type="PROSITE" id="PS51194">
    <property type="entry name" value="HELICASE_CTER"/>
    <property type="match status" value="1"/>
</dbReference>
<keyword evidence="1" id="KW-0547">Nucleotide-binding</keyword>
<dbReference type="AlphaFoldDB" id="A0A1A7P5Z8"/>
<dbReference type="InterPro" id="IPR001650">
    <property type="entry name" value="Helicase_C-like"/>
</dbReference>
<keyword evidence="2" id="KW-0378">Hydrolase</keyword>
<dbReference type="InterPro" id="IPR027417">
    <property type="entry name" value="P-loop_NTPase"/>
</dbReference>
<dbReference type="CDD" id="cd18011">
    <property type="entry name" value="DEXDc_RapA"/>
    <property type="match status" value="1"/>
</dbReference>
<reference evidence="8 9" key="1">
    <citation type="submission" date="2014-11" db="EMBL/GenBank/DDBJ databases">
        <title>Pan-genome of Gallibacterium spp.</title>
        <authorList>
            <person name="Kudirkiene E."/>
            <person name="Bojesen A.M."/>
        </authorList>
    </citation>
    <scope>NUCLEOTIDE SEQUENCE [LARGE SCALE GENOMIC DNA]</scope>
    <source>
        <strain evidence="8 9">F 279</strain>
    </source>
</reference>
<accession>A0A1A7P5Z8</accession>
<dbReference type="InterPro" id="IPR014001">
    <property type="entry name" value="Helicase_ATP-bd"/>
</dbReference>
<keyword evidence="5" id="KW-0175">Coiled coil</keyword>
<proteinExistence type="predicted"/>
<dbReference type="PATRIC" id="fig|750.21.peg.939"/>
<evidence type="ECO:0000256" key="2">
    <source>
        <dbReference type="ARBA" id="ARBA00022801"/>
    </source>
</evidence>
<feature type="domain" description="Helicase ATP-binding" evidence="6">
    <location>
        <begin position="49"/>
        <end position="215"/>
    </location>
</feature>
<dbReference type="InterPro" id="IPR049730">
    <property type="entry name" value="SNF2/RAD54-like_C"/>
</dbReference>
<organism evidence="8 9">
    <name type="scientific">Gallibacterium anatis</name>
    <dbReference type="NCBI Taxonomy" id="750"/>
    <lineage>
        <taxon>Bacteria</taxon>
        <taxon>Pseudomonadati</taxon>
        <taxon>Pseudomonadota</taxon>
        <taxon>Gammaproteobacteria</taxon>
        <taxon>Pasteurellales</taxon>
        <taxon>Pasteurellaceae</taxon>
        <taxon>Gallibacterium</taxon>
    </lineage>
</organism>
<dbReference type="RefSeq" id="WP_065232514.1">
    <property type="nucleotide sequence ID" value="NZ_JTJN01000019.1"/>
</dbReference>
<feature type="domain" description="Helicase C-terminal" evidence="7">
    <location>
        <begin position="408"/>
        <end position="591"/>
    </location>
</feature>
<dbReference type="GO" id="GO:0016787">
    <property type="term" value="F:hydrolase activity"/>
    <property type="evidence" value="ECO:0007669"/>
    <property type="project" value="UniProtKB-KW"/>
</dbReference>
<evidence type="ECO:0000259" key="6">
    <source>
        <dbReference type="PROSITE" id="PS51192"/>
    </source>
</evidence>
<dbReference type="InterPro" id="IPR057342">
    <property type="entry name" value="DEXDc_RapA"/>
</dbReference>
<evidence type="ECO:0000256" key="3">
    <source>
        <dbReference type="ARBA" id="ARBA00022806"/>
    </source>
</evidence>
<dbReference type="Gene3D" id="3.40.50.10810">
    <property type="entry name" value="Tandem AAA-ATPase domain"/>
    <property type="match status" value="1"/>
</dbReference>
<evidence type="ECO:0000313" key="9">
    <source>
        <dbReference type="Proteomes" id="UP000092643"/>
    </source>
</evidence>
<sequence>MQLTPHQSQYIAWQLSKQTASNNVDDFGATLVDAKIDINPHQIDAAIFACQNPLSRGVLLADEVGLGKTIEAGLVIAQRFAERKRKILIITPANLRKQWHQELQEKFGIECIILETKSYNELRNQGKKPFEQNIPVICSYQFAKSKHKDLESIPWDLTIIDEAHRLRNVYQKKNVMSNTLKKALNHVRSKVLLTATPLQNSILELYGLSSIIDEQIFGDLESFKNKFANRSGTNFEQLKKRIQRFCQRTLRRDVATYVRYTKRIPIVQEFTPSLNEQAFADLVREYLRRDESYAIPTRQKHLIRMVLWKQLASSPRAIAGAFRTIIKRLENSLGDFDESENIDVLIDDISGDYETFNETVEEWEDEQENNSPLKAQNVIQDEIEELRNYIQLAEQIDKDEKGKALLTSLETAFIKLSELNAPQKAIIFTESKRTQEYLFELLKNSPYGGQNGEEIVLFNGDNNSKEARKIYQDWLKKHQGSDKITGSKTADTRAALVEYFKEKATIMIATEAGSEGINLQFCSLIVNYDLPWNPQRVEQRIGRCHRYGQEYDVVVVNFIDKTNEADRRVYELLAQKFQLFDGVFGASDEILGRIGSGIDIEKRIVEIYQTCRTKAEIQTAFDQLQNENAEIIDEKMRETEQKLLEHFDEEVQKRLQGISEQTKDIKDKYINLLMQLTQSELANYAEFDSEGFTLKRLPDYLTGKTYLLGRYILPDSQDAQAYTYRIGHPLAQAVIEQAKNRQCPPAKLTFDYDAYGKKVSTLESYRGKKGQLTVHLLTLQSSVQTEQQLIVSACTENGELLQDNDPEKLLKLPAQSRVLSDISSQLIFIEDLAQRREDCLQLSQSRNMVYFDQETARLNEWADDLKNTLEREIERTDEQIQVARKNALSAETIQEKLDWQKQQQTLEKQRKKQRRELYDQQDEIDEKRDQLIQDIEASLEQQLVEEDLFVIEWEMI</sequence>
<protein>
    <submittedName>
        <fullName evidence="8">DEAD/DEAH box helicase</fullName>
    </submittedName>
</protein>
<comment type="caution">
    <text evidence="8">The sequence shown here is derived from an EMBL/GenBank/DDBJ whole genome shotgun (WGS) entry which is preliminary data.</text>
</comment>
<evidence type="ECO:0000256" key="4">
    <source>
        <dbReference type="ARBA" id="ARBA00022840"/>
    </source>
</evidence>
<dbReference type="SMART" id="SM00490">
    <property type="entry name" value="HELICc"/>
    <property type="match status" value="1"/>
</dbReference>
<dbReference type="InterPro" id="IPR038718">
    <property type="entry name" value="SNF2-like_sf"/>
</dbReference>
<evidence type="ECO:0000313" key="8">
    <source>
        <dbReference type="EMBL" id="OBW97877.1"/>
    </source>
</evidence>
<gene>
    <name evidence="8" type="ORF">QV03_08660</name>
</gene>
<dbReference type="GO" id="GO:0004386">
    <property type="term" value="F:helicase activity"/>
    <property type="evidence" value="ECO:0007669"/>
    <property type="project" value="UniProtKB-KW"/>
</dbReference>
<dbReference type="Pfam" id="PF00271">
    <property type="entry name" value="Helicase_C"/>
    <property type="match status" value="1"/>
</dbReference>
<evidence type="ECO:0000259" key="7">
    <source>
        <dbReference type="PROSITE" id="PS51194"/>
    </source>
</evidence>
<feature type="coiled-coil region" evidence="5">
    <location>
        <begin position="859"/>
        <end position="930"/>
    </location>
</feature>
<evidence type="ECO:0000256" key="5">
    <source>
        <dbReference type="SAM" id="Coils"/>
    </source>
</evidence>
<dbReference type="SUPFAM" id="SSF52540">
    <property type="entry name" value="P-loop containing nucleoside triphosphate hydrolases"/>
    <property type="match status" value="2"/>
</dbReference>
<evidence type="ECO:0000256" key="1">
    <source>
        <dbReference type="ARBA" id="ARBA00022741"/>
    </source>
</evidence>
<dbReference type="InterPro" id="IPR000330">
    <property type="entry name" value="SNF2_N"/>
</dbReference>
<dbReference type="Gene3D" id="3.40.50.300">
    <property type="entry name" value="P-loop containing nucleotide triphosphate hydrolases"/>
    <property type="match status" value="1"/>
</dbReference>
<dbReference type="GO" id="GO:0005524">
    <property type="term" value="F:ATP binding"/>
    <property type="evidence" value="ECO:0007669"/>
    <property type="project" value="UniProtKB-KW"/>
</dbReference>
<feature type="coiled-coil region" evidence="5">
    <location>
        <begin position="346"/>
        <end position="399"/>
    </location>
</feature>
<feature type="coiled-coil region" evidence="5">
    <location>
        <begin position="614"/>
        <end position="641"/>
    </location>
</feature>
<dbReference type="Pfam" id="PF00176">
    <property type="entry name" value="SNF2-rel_dom"/>
    <property type="match status" value="1"/>
</dbReference>
<name>A0A1A7P5Z8_9PAST</name>
<dbReference type="SMART" id="SM00487">
    <property type="entry name" value="DEXDc"/>
    <property type="match status" value="1"/>
</dbReference>
<dbReference type="EMBL" id="JTJO01000038">
    <property type="protein sequence ID" value="OBW97877.1"/>
    <property type="molecule type" value="Genomic_DNA"/>
</dbReference>
<keyword evidence="4" id="KW-0067">ATP-binding</keyword>
<dbReference type="CDD" id="cd18793">
    <property type="entry name" value="SF2_C_SNF"/>
    <property type="match status" value="1"/>
</dbReference>
<dbReference type="OrthoDB" id="9814088at2"/>
<dbReference type="PROSITE" id="PS51192">
    <property type="entry name" value="HELICASE_ATP_BIND_1"/>
    <property type="match status" value="1"/>
</dbReference>
<keyword evidence="3 8" id="KW-0347">Helicase</keyword>
<dbReference type="Proteomes" id="UP000092643">
    <property type="component" value="Unassembled WGS sequence"/>
</dbReference>
<dbReference type="PANTHER" id="PTHR10799">
    <property type="entry name" value="SNF2/RAD54 HELICASE FAMILY"/>
    <property type="match status" value="1"/>
</dbReference>